<dbReference type="GO" id="GO:0008240">
    <property type="term" value="F:tripeptidyl-peptidase activity"/>
    <property type="evidence" value="ECO:0007669"/>
    <property type="project" value="UniProtKB-EC"/>
</dbReference>
<dbReference type="SUPFAM" id="SSF52743">
    <property type="entry name" value="Subtilisin-like"/>
    <property type="match status" value="1"/>
</dbReference>
<feature type="binding site" evidence="15">
    <location>
        <position position="459"/>
    </location>
    <ligand>
        <name>Ca(2+)</name>
        <dbReference type="ChEBI" id="CHEBI:29108"/>
    </ligand>
</feature>
<dbReference type="PANTHER" id="PTHR14218">
    <property type="entry name" value="PROTEASE S8 TRIPEPTIDYL PEPTIDASE I CLN2"/>
    <property type="match status" value="1"/>
</dbReference>
<evidence type="ECO:0000256" key="13">
    <source>
        <dbReference type="ARBA" id="ARBA00023145"/>
    </source>
</evidence>
<keyword evidence="9 15" id="KW-0378">Hydrolase</keyword>
<dbReference type="InterPro" id="IPR036852">
    <property type="entry name" value="Peptidase_S8/S53_dom_sf"/>
</dbReference>
<dbReference type="GO" id="GO:0005576">
    <property type="term" value="C:extracellular region"/>
    <property type="evidence" value="ECO:0007669"/>
    <property type="project" value="UniProtKB-SubCell"/>
</dbReference>
<dbReference type="AlphaFoldDB" id="A0AAF0IRQ2"/>
<evidence type="ECO:0000256" key="2">
    <source>
        <dbReference type="ARBA" id="ARBA00002451"/>
    </source>
</evidence>
<comment type="subcellular location">
    <subcellularLocation>
        <location evidence="3">Secreted</location>
        <location evidence="3">Extracellular space</location>
    </subcellularLocation>
</comment>
<dbReference type="InterPro" id="IPR015366">
    <property type="entry name" value="S53_propep"/>
</dbReference>
<dbReference type="InterPro" id="IPR000209">
    <property type="entry name" value="Peptidase_S8/S53_dom"/>
</dbReference>
<dbReference type="InterPro" id="IPR050819">
    <property type="entry name" value="Tripeptidyl-peptidase_I"/>
</dbReference>
<keyword evidence="8" id="KW-0732">Signal</keyword>
<evidence type="ECO:0000256" key="4">
    <source>
        <dbReference type="ARBA" id="ARBA00012462"/>
    </source>
</evidence>
<name>A0AAF0IRQ2_9BASI</name>
<sequence length="481" mass="53049">MLNADFSVFEHRATRDLVVRTTEYRLPRDVADHVDFIGGTTYFSTMRSLRSTATIVDHDVKIQPMVQHGRVSKVDLSHSGSSKSNVPSSCNATHVTSQCLREFYGTANYKPRAPQKTHIGIAGFLDEVANYEDLNHFLKYQRPDARRGKASFDYVTLNGAKNNQSLEASTGEAALDVQTVVGMTWPVRTSFYSVGGSPPFKKDRYTPSDTNEPYLELLEYLVRLPDHELPDVLSISYGDDEQTVPERYARRVCTLFAALGLRGVSVFDSSGDQGVGGSNEKQCVRNDGSNKPSFLQAFPSSCPYVTSVGAVQDFDPERVTTKKFSEIVSGGGFSRYFDRPRFQDKAVVNYLTMYQGTQYHGMYNPRGRAYPDVAAQGSRFVISVNGTFQLISGTSASTPLVASIVSLLNDARISQNKATLGFLNPLLYKRLGNSSAFNDVVHGTAEGCGDYKGFKAAEGWDPVTGFGTPHFKELLKQVIDL</sequence>
<evidence type="ECO:0000256" key="8">
    <source>
        <dbReference type="ARBA" id="ARBA00022729"/>
    </source>
</evidence>
<keyword evidence="13" id="KW-0865">Zymogen</keyword>
<feature type="binding site" evidence="15">
    <location>
        <position position="440"/>
    </location>
    <ligand>
        <name>Ca(2+)</name>
        <dbReference type="ChEBI" id="CHEBI:29108"/>
    </ligand>
</feature>
<comment type="function">
    <text evidence="2">Secreted tripeptidyl-peptidase which degrades proteins at acidic pHs and is involved in virulence.</text>
</comment>
<gene>
    <name evidence="17" type="ORF">MOBT1_001510</name>
</gene>
<dbReference type="PANTHER" id="PTHR14218:SF15">
    <property type="entry name" value="TRIPEPTIDYL-PEPTIDASE 1"/>
    <property type="match status" value="1"/>
</dbReference>
<dbReference type="Pfam" id="PF00082">
    <property type="entry name" value="Peptidase_S8"/>
    <property type="match status" value="1"/>
</dbReference>
<evidence type="ECO:0000256" key="6">
    <source>
        <dbReference type="ARBA" id="ARBA00022670"/>
    </source>
</evidence>
<keyword evidence="6 15" id="KW-0645">Protease</keyword>
<evidence type="ECO:0000313" key="17">
    <source>
        <dbReference type="EMBL" id="WFD02825.1"/>
    </source>
</evidence>
<evidence type="ECO:0000256" key="5">
    <source>
        <dbReference type="ARBA" id="ARBA00022525"/>
    </source>
</evidence>
<feature type="active site" description="Charge relay system" evidence="15">
    <location>
        <position position="172"/>
    </location>
</feature>
<evidence type="ECO:0000313" key="18">
    <source>
        <dbReference type="Proteomes" id="UP001214603"/>
    </source>
</evidence>
<keyword evidence="14" id="KW-0325">Glycoprotein</keyword>
<keyword evidence="18" id="KW-1185">Reference proteome</keyword>
<dbReference type="FunFam" id="3.40.50.200:FF:000015">
    <property type="entry name" value="Tripeptidyl peptidase A"/>
    <property type="match status" value="1"/>
</dbReference>
<keyword evidence="10 15" id="KW-0720">Serine protease</keyword>
<protein>
    <recommendedName>
        <fullName evidence="4">tripeptidyl-peptidase II</fullName>
        <ecNumber evidence="4">3.4.14.10</ecNumber>
    </recommendedName>
</protein>
<keyword evidence="5" id="KW-0964">Secreted</keyword>
<feature type="binding site" evidence="15">
    <location>
        <position position="439"/>
    </location>
    <ligand>
        <name>Ca(2+)</name>
        <dbReference type="ChEBI" id="CHEBI:29108"/>
    </ligand>
</feature>
<evidence type="ECO:0000256" key="10">
    <source>
        <dbReference type="ARBA" id="ARBA00022825"/>
    </source>
</evidence>
<reference evidence="17" key="1">
    <citation type="submission" date="2023-03" db="EMBL/GenBank/DDBJ databases">
        <title>Mating type loci evolution in Malassezia.</title>
        <authorList>
            <person name="Coelho M.A."/>
        </authorList>
    </citation>
    <scope>NUCLEOTIDE SEQUENCE</scope>
    <source>
        <strain evidence="17">CBS 7876</strain>
    </source>
</reference>
<dbReference type="Proteomes" id="UP001214603">
    <property type="component" value="Chromosome 2"/>
</dbReference>
<feature type="binding site" evidence="15">
    <location>
        <position position="461"/>
    </location>
    <ligand>
        <name>Ca(2+)</name>
        <dbReference type="ChEBI" id="CHEBI:29108"/>
    </ligand>
</feature>
<feature type="active site" description="Charge relay system" evidence="15">
    <location>
        <position position="176"/>
    </location>
</feature>
<dbReference type="GO" id="GO:0046872">
    <property type="term" value="F:metal ion binding"/>
    <property type="evidence" value="ECO:0007669"/>
    <property type="project" value="UniProtKB-UniRule"/>
</dbReference>
<dbReference type="Pfam" id="PF09286">
    <property type="entry name" value="Pro-kuma_activ"/>
    <property type="match status" value="1"/>
</dbReference>
<comment type="cofactor">
    <cofactor evidence="15">
        <name>Ca(2+)</name>
        <dbReference type="ChEBI" id="CHEBI:29108"/>
    </cofactor>
    <text evidence="15">Binds 1 Ca(2+) ion per subunit.</text>
</comment>
<evidence type="ECO:0000256" key="3">
    <source>
        <dbReference type="ARBA" id="ARBA00004239"/>
    </source>
</evidence>
<evidence type="ECO:0000256" key="14">
    <source>
        <dbReference type="ARBA" id="ARBA00023180"/>
    </source>
</evidence>
<dbReference type="GO" id="GO:0006508">
    <property type="term" value="P:proteolysis"/>
    <property type="evidence" value="ECO:0007669"/>
    <property type="project" value="UniProtKB-KW"/>
</dbReference>
<accession>A0AAF0IRQ2</accession>
<dbReference type="EMBL" id="CP119935">
    <property type="protein sequence ID" value="WFD02825.1"/>
    <property type="molecule type" value="Genomic_DNA"/>
</dbReference>
<evidence type="ECO:0000256" key="11">
    <source>
        <dbReference type="ARBA" id="ARBA00022837"/>
    </source>
</evidence>
<evidence type="ECO:0000259" key="16">
    <source>
        <dbReference type="PROSITE" id="PS51695"/>
    </source>
</evidence>
<dbReference type="EC" id="3.4.14.10" evidence="4"/>
<dbReference type="InterPro" id="IPR030400">
    <property type="entry name" value="Sedolisin_dom"/>
</dbReference>
<dbReference type="Gene3D" id="3.40.50.200">
    <property type="entry name" value="Peptidase S8/S53 domain"/>
    <property type="match status" value="1"/>
</dbReference>
<keyword evidence="7 15" id="KW-0479">Metal-binding</keyword>
<evidence type="ECO:0000256" key="15">
    <source>
        <dbReference type="PROSITE-ProRule" id="PRU01032"/>
    </source>
</evidence>
<evidence type="ECO:0000256" key="1">
    <source>
        <dbReference type="ARBA" id="ARBA00001910"/>
    </source>
</evidence>
<organism evidence="17 18">
    <name type="scientific">Malassezia obtusa</name>
    <dbReference type="NCBI Taxonomy" id="76774"/>
    <lineage>
        <taxon>Eukaryota</taxon>
        <taxon>Fungi</taxon>
        <taxon>Dikarya</taxon>
        <taxon>Basidiomycota</taxon>
        <taxon>Ustilaginomycotina</taxon>
        <taxon>Malasseziomycetes</taxon>
        <taxon>Malasseziales</taxon>
        <taxon>Malasseziaceae</taxon>
        <taxon>Malassezia</taxon>
    </lineage>
</organism>
<dbReference type="SUPFAM" id="SSF54897">
    <property type="entry name" value="Protease propeptides/inhibitors"/>
    <property type="match status" value="1"/>
</dbReference>
<feature type="active site" description="Charge relay system" evidence="15">
    <location>
        <position position="395"/>
    </location>
</feature>
<dbReference type="GO" id="GO:0004252">
    <property type="term" value="F:serine-type endopeptidase activity"/>
    <property type="evidence" value="ECO:0007669"/>
    <property type="project" value="UniProtKB-UniRule"/>
</dbReference>
<proteinExistence type="predicted"/>
<comment type="catalytic activity">
    <reaction evidence="1">
        <text>Release of an N-terminal tripeptide from a polypeptide.</text>
        <dbReference type="EC" id="3.4.14.10"/>
    </reaction>
</comment>
<dbReference type="CDD" id="cd04056">
    <property type="entry name" value="Peptidases_S53"/>
    <property type="match status" value="1"/>
</dbReference>
<evidence type="ECO:0000256" key="7">
    <source>
        <dbReference type="ARBA" id="ARBA00022723"/>
    </source>
</evidence>
<evidence type="ECO:0000256" key="9">
    <source>
        <dbReference type="ARBA" id="ARBA00022801"/>
    </source>
</evidence>
<feature type="domain" description="Peptidase S53" evidence="16">
    <location>
        <begin position="94"/>
        <end position="481"/>
    </location>
</feature>
<evidence type="ECO:0000256" key="12">
    <source>
        <dbReference type="ARBA" id="ARBA00023026"/>
    </source>
</evidence>
<dbReference type="PROSITE" id="PS51695">
    <property type="entry name" value="SEDOLISIN"/>
    <property type="match status" value="1"/>
</dbReference>
<keyword evidence="12" id="KW-0843">Virulence</keyword>
<keyword evidence="11 15" id="KW-0106">Calcium</keyword>